<sequence length="175" mass="20691">MWVSSRLSRRIRVDEQPIELVDGIYYLGCTRKNDSSRGRDIQPRCAKANSAFNSLIKCPIPNEVKLRVYLSAIRSIMMYRSETWAAPVTVMEKLDCMERKLFRRLVDYFWQLVRHNEERDQEVDVVYRLMTRGKRQHLVRPPKVFTEKLSSLLRPWYEETIRPSCSGCPEDACKS</sequence>
<comment type="caution">
    <text evidence="1">The sequence shown here is derived from an EMBL/GenBank/DDBJ whole genome shotgun (WGS) entry which is preliminary data.</text>
</comment>
<evidence type="ECO:0000313" key="2">
    <source>
        <dbReference type="Proteomes" id="UP001303046"/>
    </source>
</evidence>
<dbReference type="Proteomes" id="UP001303046">
    <property type="component" value="Unassembled WGS sequence"/>
</dbReference>
<keyword evidence="2" id="KW-1185">Reference proteome</keyword>
<accession>A0ABR1EFD9</accession>
<evidence type="ECO:0008006" key="3">
    <source>
        <dbReference type="Google" id="ProtNLM"/>
    </source>
</evidence>
<evidence type="ECO:0000313" key="1">
    <source>
        <dbReference type="EMBL" id="KAK6761407.1"/>
    </source>
</evidence>
<reference evidence="1 2" key="1">
    <citation type="submission" date="2023-08" db="EMBL/GenBank/DDBJ databases">
        <title>A Necator americanus chromosomal reference genome.</title>
        <authorList>
            <person name="Ilik V."/>
            <person name="Petrzelkova K.J."/>
            <person name="Pardy F."/>
            <person name="Fuh T."/>
            <person name="Niatou-Singa F.S."/>
            <person name="Gouil Q."/>
            <person name="Baker L."/>
            <person name="Ritchie M.E."/>
            <person name="Jex A.R."/>
            <person name="Gazzola D."/>
            <person name="Li H."/>
            <person name="Toshio Fujiwara R."/>
            <person name="Zhan B."/>
            <person name="Aroian R.V."/>
            <person name="Pafco B."/>
            <person name="Schwarz E.M."/>
        </authorList>
    </citation>
    <scope>NUCLEOTIDE SEQUENCE [LARGE SCALE GENOMIC DNA]</scope>
    <source>
        <strain evidence="1 2">Aroian</strain>
        <tissue evidence="1">Whole animal</tissue>
    </source>
</reference>
<gene>
    <name evidence="1" type="primary">Necator_chrX.g22626</name>
    <name evidence="1" type="ORF">RB195_022463</name>
</gene>
<name>A0ABR1EFD9_NECAM</name>
<protein>
    <recommendedName>
        <fullName evidence="3">Reverse transcriptase</fullName>
    </recommendedName>
</protein>
<proteinExistence type="predicted"/>
<organism evidence="1 2">
    <name type="scientific">Necator americanus</name>
    <name type="common">Human hookworm</name>
    <dbReference type="NCBI Taxonomy" id="51031"/>
    <lineage>
        <taxon>Eukaryota</taxon>
        <taxon>Metazoa</taxon>
        <taxon>Ecdysozoa</taxon>
        <taxon>Nematoda</taxon>
        <taxon>Chromadorea</taxon>
        <taxon>Rhabditida</taxon>
        <taxon>Rhabditina</taxon>
        <taxon>Rhabditomorpha</taxon>
        <taxon>Strongyloidea</taxon>
        <taxon>Ancylostomatidae</taxon>
        <taxon>Bunostominae</taxon>
        <taxon>Necator</taxon>
    </lineage>
</organism>
<dbReference type="EMBL" id="JAVFWL010000006">
    <property type="protein sequence ID" value="KAK6761407.1"/>
    <property type="molecule type" value="Genomic_DNA"/>
</dbReference>